<comment type="caution">
    <text evidence="2">The sequence shown here is derived from an EMBL/GenBank/DDBJ whole genome shotgun (WGS) entry which is preliminary data.</text>
</comment>
<proteinExistence type="predicted"/>
<sequence length="120" mass="12902">MVIAPIVSALIAVAAQTAAAPPASELSLEQRTAIRCSSLFAIVARQQEAGDAEALEYPPMMPRGREFFVRTMAKMMEDPAFDRERVRGLLADEAQSLASDREAQAAAMPPCLALLDIAEL</sequence>
<protein>
    <submittedName>
        <fullName evidence="2">Uncharacterized protein</fullName>
    </submittedName>
</protein>
<reference evidence="2 3" key="1">
    <citation type="submission" date="2020-06" db="EMBL/GenBank/DDBJ databases">
        <title>Altererythrobacter sp. HHU K3-1.</title>
        <authorList>
            <person name="Zhang D."/>
            <person name="Xue H."/>
        </authorList>
    </citation>
    <scope>NUCLEOTIDE SEQUENCE [LARGE SCALE GENOMIC DNA]</scope>
    <source>
        <strain evidence="2 3">HHU K3-1</strain>
    </source>
</reference>
<keyword evidence="3" id="KW-1185">Reference proteome</keyword>
<evidence type="ECO:0000256" key="1">
    <source>
        <dbReference type="SAM" id="SignalP"/>
    </source>
</evidence>
<dbReference type="Proteomes" id="UP000561438">
    <property type="component" value="Unassembled WGS sequence"/>
</dbReference>
<evidence type="ECO:0000313" key="2">
    <source>
        <dbReference type="EMBL" id="NVD46082.1"/>
    </source>
</evidence>
<name>A0A850H7G7_9SPHN</name>
<feature type="signal peptide" evidence="1">
    <location>
        <begin position="1"/>
        <end position="19"/>
    </location>
</feature>
<gene>
    <name evidence="2" type="ORF">HUV48_13800</name>
</gene>
<dbReference type="EMBL" id="JABWGV010000008">
    <property type="protein sequence ID" value="NVD46082.1"/>
    <property type="molecule type" value="Genomic_DNA"/>
</dbReference>
<organism evidence="2 3">
    <name type="scientific">Qipengyuania atrilutea</name>
    <dbReference type="NCBI Taxonomy" id="2744473"/>
    <lineage>
        <taxon>Bacteria</taxon>
        <taxon>Pseudomonadati</taxon>
        <taxon>Pseudomonadota</taxon>
        <taxon>Alphaproteobacteria</taxon>
        <taxon>Sphingomonadales</taxon>
        <taxon>Erythrobacteraceae</taxon>
        <taxon>Qipengyuania</taxon>
    </lineage>
</organism>
<evidence type="ECO:0000313" key="3">
    <source>
        <dbReference type="Proteomes" id="UP000561438"/>
    </source>
</evidence>
<dbReference type="AlphaFoldDB" id="A0A850H7G7"/>
<accession>A0A850H7G7</accession>
<keyword evidence="1" id="KW-0732">Signal</keyword>
<dbReference type="RefSeq" id="WP_176268309.1">
    <property type="nucleotide sequence ID" value="NZ_JABWGV010000008.1"/>
</dbReference>
<feature type="chain" id="PRO_5032396585" evidence="1">
    <location>
        <begin position="20"/>
        <end position="120"/>
    </location>
</feature>